<evidence type="ECO:0008006" key="4">
    <source>
        <dbReference type="Google" id="ProtNLM"/>
    </source>
</evidence>
<dbReference type="Proteomes" id="UP000565579">
    <property type="component" value="Unassembled WGS sequence"/>
</dbReference>
<accession>A0A7X0NSL4</accession>
<dbReference type="Gene3D" id="3.50.30.50">
    <property type="entry name" value="Putative cyclase"/>
    <property type="match status" value="1"/>
</dbReference>
<dbReference type="InterPro" id="IPR037175">
    <property type="entry name" value="KFase_sf"/>
</dbReference>
<protein>
    <recommendedName>
        <fullName evidence="4">Cyclase family protein</fullName>
    </recommendedName>
</protein>
<comment type="caution">
    <text evidence="2">The sequence shown here is derived from an EMBL/GenBank/DDBJ whole genome shotgun (WGS) entry which is preliminary data.</text>
</comment>
<proteinExistence type="predicted"/>
<dbReference type="RefSeq" id="WP_185103254.1">
    <property type="nucleotide sequence ID" value="NZ_JACHMI010000001.1"/>
</dbReference>
<feature type="region of interest" description="Disordered" evidence="1">
    <location>
        <begin position="63"/>
        <end position="90"/>
    </location>
</feature>
<gene>
    <name evidence="2" type="ORF">HD593_003620</name>
</gene>
<organism evidence="2 3">
    <name type="scientific">Nonomuraea rubra</name>
    <dbReference type="NCBI Taxonomy" id="46180"/>
    <lineage>
        <taxon>Bacteria</taxon>
        <taxon>Bacillati</taxon>
        <taxon>Actinomycetota</taxon>
        <taxon>Actinomycetes</taxon>
        <taxon>Streptosporangiales</taxon>
        <taxon>Streptosporangiaceae</taxon>
        <taxon>Nonomuraea</taxon>
    </lineage>
</organism>
<dbReference type="Pfam" id="PF04199">
    <property type="entry name" value="Cyclase"/>
    <property type="match status" value="1"/>
</dbReference>
<sequence>MTEYRASFDAAIAFSNGGDLTVHGFRVDLPGPDASEADIAALFVASLGLLMTDTVRLTDVRIFPEPHKGTRGGPSDPRHDRQPASGEGRGRLVELNHLPQEGGTYLEAPGGDLGGVELDKAVDLPAVVVRVTGARRSPIGVGSLAPFDVRDHAVLLHTGVREGHCLAADAAAWLVEHGAVLVGTDADGLDDCAREARPARESLLAAGIPVVERLTGLERLPPTGALFTAAPPRLLGVGRVPVRAYARLPIS</sequence>
<evidence type="ECO:0000313" key="3">
    <source>
        <dbReference type="Proteomes" id="UP000565579"/>
    </source>
</evidence>
<dbReference type="EMBL" id="JACHMI010000001">
    <property type="protein sequence ID" value="MBB6548825.1"/>
    <property type="molecule type" value="Genomic_DNA"/>
</dbReference>
<dbReference type="GO" id="GO:0004061">
    <property type="term" value="F:arylformamidase activity"/>
    <property type="evidence" value="ECO:0007669"/>
    <property type="project" value="InterPro"/>
</dbReference>
<dbReference type="AlphaFoldDB" id="A0A7X0NSL4"/>
<dbReference type="SUPFAM" id="SSF102198">
    <property type="entry name" value="Putative cyclase"/>
    <property type="match status" value="1"/>
</dbReference>
<keyword evidence="3" id="KW-1185">Reference proteome</keyword>
<name>A0A7X0NSL4_9ACTN</name>
<evidence type="ECO:0000256" key="1">
    <source>
        <dbReference type="SAM" id="MobiDB-lite"/>
    </source>
</evidence>
<reference evidence="2 3" key="1">
    <citation type="submission" date="2020-08" db="EMBL/GenBank/DDBJ databases">
        <title>Sequencing the genomes of 1000 actinobacteria strains.</title>
        <authorList>
            <person name="Klenk H.-P."/>
        </authorList>
    </citation>
    <scope>NUCLEOTIDE SEQUENCE [LARGE SCALE GENOMIC DNA]</scope>
    <source>
        <strain evidence="2 3">DSM 43768</strain>
    </source>
</reference>
<feature type="compositionally biased region" description="Basic and acidic residues" evidence="1">
    <location>
        <begin position="76"/>
        <end position="90"/>
    </location>
</feature>
<dbReference type="InterPro" id="IPR007325">
    <property type="entry name" value="KFase/CYL"/>
</dbReference>
<evidence type="ECO:0000313" key="2">
    <source>
        <dbReference type="EMBL" id="MBB6548825.1"/>
    </source>
</evidence>
<dbReference type="GO" id="GO:0019441">
    <property type="term" value="P:L-tryptophan catabolic process to kynurenine"/>
    <property type="evidence" value="ECO:0007669"/>
    <property type="project" value="InterPro"/>
</dbReference>